<protein>
    <submittedName>
        <fullName evidence="2">Uncharacterized protein</fullName>
    </submittedName>
</protein>
<comment type="caution">
    <text evidence="2">The sequence shown here is derived from an EMBL/GenBank/DDBJ whole genome shotgun (WGS) entry which is preliminary data.</text>
</comment>
<proteinExistence type="predicted"/>
<dbReference type="AlphaFoldDB" id="A0A3S5BEB3"/>
<keyword evidence="3" id="KW-1185">Reference proteome</keyword>
<feature type="compositionally biased region" description="Polar residues" evidence="1">
    <location>
        <begin position="48"/>
        <end position="70"/>
    </location>
</feature>
<reference evidence="2" key="1">
    <citation type="submission" date="2018-11" db="EMBL/GenBank/DDBJ databases">
        <authorList>
            <consortium name="Pathogen Informatics"/>
        </authorList>
    </citation>
    <scope>NUCLEOTIDE SEQUENCE</scope>
</reference>
<dbReference type="Proteomes" id="UP000784294">
    <property type="component" value="Unassembled WGS sequence"/>
</dbReference>
<evidence type="ECO:0000256" key="1">
    <source>
        <dbReference type="SAM" id="MobiDB-lite"/>
    </source>
</evidence>
<accession>A0A3S5BEB3</accession>
<organism evidence="2 3">
    <name type="scientific">Protopolystoma xenopodis</name>
    <dbReference type="NCBI Taxonomy" id="117903"/>
    <lineage>
        <taxon>Eukaryota</taxon>
        <taxon>Metazoa</taxon>
        <taxon>Spiralia</taxon>
        <taxon>Lophotrochozoa</taxon>
        <taxon>Platyhelminthes</taxon>
        <taxon>Monogenea</taxon>
        <taxon>Polyopisthocotylea</taxon>
        <taxon>Polystomatidea</taxon>
        <taxon>Polystomatidae</taxon>
        <taxon>Protopolystoma</taxon>
    </lineage>
</organism>
<evidence type="ECO:0000313" key="3">
    <source>
        <dbReference type="Proteomes" id="UP000784294"/>
    </source>
</evidence>
<sequence>MDSEATRPTDKSGKSRFVVPLVGVGAQETGQWTSIHAHIHGQTYFKWSSPHSSLSHGQQSRPAGSLTQPHTRIPAREVRGCTIDSRLILSRSGLLVQTWDPLGGGLRRRRRDDDPLGQFPTTCTTGTTSPTTVVTNTGPAAAADRMVVLVVEAGARTLTSLPHYHFSHVLFFPLSPSTA</sequence>
<name>A0A3S5BEB3_9PLAT</name>
<gene>
    <name evidence="2" type="ORF">PXEA_LOCUS35615</name>
</gene>
<evidence type="ECO:0000313" key="2">
    <source>
        <dbReference type="EMBL" id="VEL42175.1"/>
    </source>
</evidence>
<feature type="region of interest" description="Disordered" evidence="1">
    <location>
        <begin position="48"/>
        <end position="71"/>
    </location>
</feature>
<dbReference type="EMBL" id="CAAALY010272950">
    <property type="protein sequence ID" value="VEL42175.1"/>
    <property type="molecule type" value="Genomic_DNA"/>
</dbReference>